<sequence>MNADSHRGHHHSCSQATSGTTSLPSERLTRPIFSIGLGIAIRPKDWQPSSLRRSADDGAAGTNAAKKKLFYTIVKADLLIPGDGDPLEDAVLVIEGSERLVFGT</sequence>
<accession>A0ABR1TT33</accession>
<dbReference type="EMBL" id="JAQQWL010000011">
    <property type="protein sequence ID" value="KAK8049010.1"/>
    <property type="molecule type" value="Genomic_DNA"/>
</dbReference>
<dbReference type="GeneID" id="92095212"/>
<evidence type="ECO:0000313" key="3">
    <source>
        <dbReference type="Proteomes" id="UP001480595"/>
    </source>
</evidence>
<reference evidence="2 3" key="1">
    <citation type="submission" date="2023-01" db="EMBL/GenBank/DDBJ databases">
        <title>Analysis of 21 Apiospora genomes using comparative genomics revels a genus with tremendous synthesis potential of carbohydrate active enzymes and secondary metabolites.</title>
        <authorList>
            <person name="Sorensen T."/>
        </authorList>
    </citation>
    <scope>NUCLEOTIDE SEQUENCE [LARGE SCALE GENOMIC DNA]</scope>
    <source>
        <strain evidence="2 3">CBS 135458</strain>
    </source>
</reference>
<organism evidence="2 3">
    <name type="scientific">Apiospora phragmitis</name>
    <dbReference type="NCBI Taxonomy" id="2905665"/>
    <lineage>
        <taxon>Eukaryota</taxon>
        <taxon>Fungi</taxon>
        <taxon>Dikarya</taxon>
        <taxon>Ascomycota</taxon>
        <taxon>Pezizomycotina</taxon>
        <taxon>Sordariomycetes</taxon>
        <taxon>Xylariomycetidae</taxon>
        <taxon>Amphisphaeriales</taxon>
        <taxon>Apiosporaceae</taxon>
        <taxon>Apiospora</taxon>
    </lineage>
</organism>
<keyword evidence="3" id="KW-1185">Reference proteome</keyword>
<dbReference type="Gene3D" id="2.30.40.10">
    <property type="entry name" value="Urease, subunit C, domain 1"/>
    <property type="match status" value="1"/>
</dbReference>
<comment type="caution">
    <text evidence="2">The sequence shown here is derived from an EMBL/GenBank/DDBJ whole genome shotgun (WGS) entry which is preliminary data.</text>
</comment>
<feature type="compositionally biased region" description="Polar residues" evidence="1">
    <location>
        <begin position="13"/>
        <end position="24"/>
    </location>
</feature>
<dbReference type="Proteomes" id="UP001480595">
    <property type="component" value="Unassembled WGS sequence"/>
</dbReference>
<gene>
    <name evidence="2" type="ORF">PG994_010740</name>
</gene>
<feature type="region of interest" description="Disordered" evidence="1">
    <location>
        <begin position="1"/>
        <end position="27"/>
    </location>
</feature>
<proteinExistence type="predicted"/>
<dbReference type="RefSeq" id="XP_066711259.1">
    <property type="nucleotide sequence ID" value="XM_066862149.1"/>
</dbReference>
<evidence type="ECO:0000256" key="1">
    <source>
        <dbReference type="SAM" id="MobiDB-lite"/>
    </source>
</evidence>
<protein>
    <submittedName>
        <fullName evidence="2">Uncharacterized protein</fullName>
    </submittedName>
</protein>
<evidence type="ECO:0000313" key="2">
    <source>
        <dbReference type="EMBL" id="KAK8049010.1"/>
    </source>
</evidence>
<name>A0ABR1TT33_9PEZI</name>
<dbReference type="InterPro" id="IPR011059">
    <property type="entry name" value="Metal-dep_hydrolase_composite"/>
</dbReference>